<dbReference type="Proteomes" id="UP001262410">
    <property type="component" value="Unassembled WGS sequence"/>
</dbReference>
<evidence type="ECO:0000313" key="1">
    <source>
        <dbReference type="EMBL" id="MDR6291541.1"/>
    </source>
</evidence>
<sequence>MRLRRRSLPERLRRSVRKRWRRLRGLPALPTKASPPLRQADPRMPGAATAWLDIVRPYAPAEPPREVALFVTHSRNGRTLRRHVGHYVRALQAEGVAVVLIVAADTPDIAVPEDLARSLAGLYIRQNLGFDFAAWAHVMQRELAVFRSDALYLVNDSLYGPFNAVDFGALMARIRAAGSDIVGLTESHDKGWHLQSFFLCLKRSAFSHPDFHHFWQDVRAYPDKQDVIDLYEVAFCGRMRDAGLACAALFENPTRDNQTAFAWRELIDRGFPFIKSAVLSGALPPAVVREGWEAALAARGYDIGLVDEAPAGDPPPASGLTRTRRRRALAERLRADPAPLRLAYIGPWTHAGAAGEAGRDIVAALFHTGHEINLHPLERDIGADRRLSPAWDVRSFDGAPDAVLIQLESATLDEEQQALCESATIRIGLWDTMPAQVPVVTVDAVWPPRLGSGEAISARLRDLLAGQP</sequence>
<protein>
    <submittedName>
        <fullName evidence="1">Uncharacterized protein</fullName>
    </submittedName>
</protein>
<dbReference type="RefSeq" id="WP_309796846.1">
    <property type="nucleotide sequence ID" value="NZ_JAVDPW010000007.1"/>
</dbReference>
<reference evidence="1 2" key="1">
    <citation type="submission" date="2023-07" db="EMBL/GenBank/DDBJ databases">
        <title>Sorghum-associated microbial communities from plants grown in Nebraska, USA.</title>
        <authorList>
            <person name="Schachtman D."/>
        </authorList>
    </citation>
    <scope>NUCLEOTIDE SEQUENCE [LARGE SCALE GENOMIC DNA]</scope>
    <source>
        <strain evidence="1 2">584</strain>
    </source>
</reference>
<dbReference type="EMBL" id="JAVDPW010000007">
    <property type="protein sequence ID" value="MDR6291541.1"/>
    <property type="molecule type" value="Genomic_DNA"/>
</dbReference>
<dbReference type="Pfam" id="PF05045">
    <property type="entry name" value="RgpF"/>
    <property type="match status" value="1"/>
</dbReference>
<accession>A0ABU1JSD6</accession>
<comment type="caution">
    <text evidence="1">The sequence shown here is derived from an EMBL/GenBank/DDBJ whole genome shotgun (WGS) entry which is preliminary data.</text>
</comment>
<gene>
    <name evidence="1" type="ORF">E9232_004075</name>
</gene>
<name>A0ABU1JSD6_9PROT</name>
<dbReference type="InterPro" id="IPR007739">
    <property type="entry name" value="RgpF"/>
</dbReference>
<organism evidence="1 2">
    <name type="scientific">Inquilinus ginsengisoli</name>
    <dbReference type="NCBI Taxonomy" id="363840"/>
    <lineage>
        <taxon>Bacteria</taxon>
        <taxon>Pseudomonadati</taxon>
        <taxon>Pseudomonadota</taxon>
        <taxon>Alphaproteobacteria</taxon>
        <taxon>Rhodospirillales</taxon>
        <taxon>Rhodospirillaceae</taxon>
        <taxon>Inquilinus</taxon>
    </lineage>
</organism>
<evidence type="ECO:0000313" key="2">
    <source>
        <dbReference type="Proteomes" id="UP001262410"/>
    </source>
</evidence>
<keyword evidence="2" id="KW-1185">Reference proteome</keyword>
<proteinExistence type="predicted"/>